<sequence>MKPDDDEILLKISGFSVTAVTVAAQLSAVLSEARNISLEAMNARALVARAGDNVRTFRPITDYMIELASDTIRLVQEINHEALKLSRVALKRLDVAEAKRRFQHAQRLAQSASYLADMRPLVHQARQDELQQQRQLKHHLRQLTELLDEIELRMLAAHVVAATSRQEAATVEYTYKVGLEGIVNKLETAAERIRSIAHKSRSLLRNNQY</sequence>
<organism evidence="1 2">
    <name type="scientific">Allopseudospirillum japonicum</name>
    <dbReference type="NCBI Taxonomy" id="64971"/>
    <lineage>
        <taxon>Bacteria</taxon>
        <taxon>Pseudomonadati</taxon>
        <taxon>Pseudomonadota</taxon>
        <taxon>Gammaproteobacteria</taxon>
        <taxon>Oceanospirillales</taxon>
        <taxon>Oceanospirillaceae</taxon>
        <taxon>Allopseudospirillum</taxon>
    </lineage>
</organism>
<name>A0A1H6T952_9GAMM</name>
<dbReference type="OrthoDB" id="8442309at2"/>
<accession>A0A1H6T952</accession>
<evidence type="ECO:0000313" key="1">
    <source>
        <dbReference type="EMBL" id="SEI76578.1"/>
    </source>
</evidence>
<dbReference type="AlphaFoldDB" id="A0A1H6T952"/>
<reference evidence="2" key="1">
    <citation type="submission" date="2016-10" db="EMBL/GenBank/DDBJ databases">
        <authorList>
            <person name="Varghese N."/>
            <person name="Submissions S."/>
        </authorList>
    </citation>
    <scope>NUCLEOTIDE SEQUENCE [LARGE SCALE GENOMIC DNA]</scope>
    <source>
        <strain evidence="2">DSM 7165</strain>
    </source>
</reference>
<gene>
    <name evidence="1" type="ORF">SAMN05421831_109130</name>
</gene>
<proteinExistence type="predicted"/>
<dbReference type="Proteomes" id="UP000242999">
    <property type="component" value="Unassembled WGS sequence"/>
</dbReference>
<protein>
    <submittedName>
        <fullName evidence="1">Uncharacterized protein</fullName>
    </submittedName>
</protein>
<dbReference type="RefSeq" id="WP_093310852.1">
    <property type="nucleotide sequence ID" value="NZ_FNYH01000009.1"/>
</dbReference>
<dbReference type="STRING" id="64971.SAMN05421831_109130"/>
<evidence type="ECO:0000313" key="2">
    <source>
        <dbReference type="Proteomes" id="UP000242999"/>
    </source>
</evidence>
<keyword evidence="2" id="KW-1185">Reference proteome</keyword>
<dbReference type="EMBL" id="FNYH01000009">
    <property type="protein sequence ID" value="SEI76578.1"/>
    <property type="molecule type" value="Genomic_DNA"/>
</dbReference>